<comment type="caution">
    <text evidence="3">The sequence shown here is derived from an EMBL/GenBank/DDBJ whole genome shotgun (WGS) entry which is preliminary data.</text>
</comment>
<accession>A0AB73SYS3</accession>
<dbReference type="PROSITE" id="PS51819">
    <property type="entry name" value="VOC"/>
    <property type="match status" value="1"/>
</dbReference>
<proteinExistence type="predicted"/>
<protein>
    <submittedName>
        <fullName evidence="3">Catechol 2,3-dioxygenase-like lactoylglutathione lyase family enzyme</fullName>
    </submittedName>
</protein>
<dbReference type="InterPro" id="IPR037523">
    <property type="entry name" value="VOC_core"/>
</dbReference>
<dbReference type="SUPFAM" id="SSF54593">
    <property type="entry name" value="Glyoxalase/Bleomycin resistance protein/Dihydroxybiphenyl dioxygenase"/>
    <property type="match status" value="1"/>
</dbReference>
<keyword evidence="1" id="KW-0479">Metal-binding</keyword>
<dbReference type="PANTHER" id="PTHR43048:SF3">
    <property type="entry name" value="METHYLMALONYL-COA EPIMERASE, MITOCHONDRIAL"/>
    <property type="match status" value="1"/>
</dbReference>
<dbReference type="InterPro" id="IPR004360">
    <property type="entry name" value="Glyas_Fos-R_dOase_dom"/>
</dbReference>
<dbReference type="AlphaFoldDB" id="A0AB73SYS3"/>
<evidence type="ECO:0000256" key="1">
    <source>
        <dbReference type="ARBA" id="ARBA00022723"/>
    </source>
</evidence>
<dbReference type="Proteomes" id="UP000245412">
    <property type="component" value="Unassembled WGS sequence"/>
</dbReference>
<dbReference type="GO" id="GO:0046872">
    <property type="term" value="F:metal ion binding"/>
    <property type="evidence" value="ECO:0007669"/>
    <property type="project" value="UniProtKB-KW"/>
</dbReference>
<dbReference type="RefSeq" id="WP_109748309.1">
    <property type="nucleotide sequence ID" value="NZ_JANKBI010000017.1"/>
</dbReference>
<organism evidence="3 4">
    <name type="scientific">Murimonas intestini</name>
    <dbReference type="NCBI Taxonomy" id="1337051"/>
    <lineage>
        <taxon>Bacteria</taxon>
        <taxon>Bacillati</taxon>
        <taxon>Bacillota</taxon>
        <taxon>Clostridia</taxon>
        <taxon>Lachnospirales</taxon>
        <taxon>Lachnospiraceae</taxon>
        <taxon>Murimonas</taxon>
    </lineage>
</organism>
<dbReference type="Gene3D" id="3.10.180.10">
    <property type="entry name" value="2,3-Dihydroxybiphenyl 1,2-Dioxygenase, domain 1"/>
    <property type="match status" value="1"/>
</dbReference>
<evidence type="ECO:0000313" key="4">
    <source>
        <dbReference type="Proteomes" id="UP000245412"/>
    </source>
</evidence>
<dbReference type="EMBL" id="QGGY01000017">
    <property type="protein sequence ID" value="PWJ72559.1"/>
    <property type="molecule type" value="Genomic_DNA"/>
</dbReference>
<dbReference type="CDD" id="cd06587">
    <property type="entry name" value="VOC"/>
    <property type="match status" value="1"/>
</dbReference>
<dbReference type="PANTHER" id="PTHR43048">
    <property type="entry name" value="METHYLMALONYL-COA EPIMERASE"/>
    <property type="match status" value="1"/>
</dbReference>
<dbReference type="InterPro" id="IPR029068">
    <property type="entry name" value="Glyas_Bleomycin-R_OHBP_Dase"/>
</dbReference>
<gene>
    <name evidence="3" type="ORF">C7383_11729</name>
</gene>
<dbReference type="GO" id="GO:0046491">
    <property type="term" value="P:L-methylmalonyl-CoA metabolic process"/>
    <property type="evidence" value="ECO:0007669"/>
    <property type="project" value="TreeGrafter"/>
</dbReference>
<keyword evidence="4" id="KW-1185">Reference proteome</keyword>
<feature type="domain" description="VOC" evidence="2">
    <location>
        <begin position="9"/>
        <end position="129"/>
    </location>
</feature>
<sequence>MNLNQYMTGIQHIGIPTNDIDATLDFYHKLGFETAFQTVNEEANEKVVFLKLGTLVIETYENKSAKMESGAVDHVAVNVTDIEEVYQYINCHNMNTTQDTIHFLPFWENGVRFFTIEGPNKEKIEFSQYM</sequence>
<evidence type="ECO:0000313" key="3">
    <source>
        <dbReference type="EMBL" id="PWJ72559.1"/>
    </source>
</evidence>
<dbReference type="Pfam" id="PF00903">
    <property type="entry name" value="Glyoxalase"/>
    <property type="match status" value="1"/>
</dbReference>
<dbReference type="GO" id="GO:0004493">
    <property type="term" value="F:methylmalonyl-CoA epimerase activity"/>
    <property type="evidence" value="ECO:0007669"/>
    <property type="project" value="TreeGrafter"/>
</dbReference>
<evidence type="ECO:0000259" key="2">
    <source>
        <dbReference type="PROSITE" id="PS51819"/>
    </source>
</evidence>
<name>A0AB73SYS3_9FIRM</name>
<reference evidence="3 4" key="1">
    <citation type="submission" date="2018-05" db="EMBL/GenBank/DDBJ databases">
        <authorList>
            <person name="Goeker M."/>
            <person name="Huntemann M."/>
            <person name="Clum A."/>
            <person name="Pillay M."/>
            <person name="Palaniappan K."/>
            <person name="Varghese N."/>
            <person name="Mikhailova N."/>
            <person name="Stamatis D."/>
            <person name="Reddy T."/>
            <person name="Daum C."/>
            <person name="Shapiro N."/>
            <person name="Ivanova N."/>
            <person name="Kyrpides N."/>
            <person name="Woyke T."/>
        </authorList>
    </citation>
    <scope>NUCLEOTIDE SEQUENCE [LARGE SCALE GENOMIC DNA]</scope>
    <source>
        <strain evidence="3 4">DSM 26524</strain>
    </source>
</reference>
<dbReference type="InterPro" id="IPR051785">
    <property type="entry name" value="MMCE/EMCE_epimerase"/>
</dbReference>